<evidence type="ECO:0000313" key="1">
    <source>
        <dbReference type="EMBL" id="WOL06824.1"/>
    </source>
</evidence>
<sequence>MNIYIQSLPGSTSFNLKQGGRNEEGDTSEQCLHERFPYSLWCKIPCFASNDPDCGLLVNDCCIFGVQVLDAFVSKLVPDGVLERWAIKELNSVRIYKRQVDLLTQNNGDMVYKIFDVGNYKWYVRSGFLILTV</sequence>
<keyword evidence="2" id="KW-1185">Reference proteome</keyword>
<reference evidence="1 2" key="1">
    <citation type="submission" date="2023-10" db="EMBL/GenBank/DDBJ databases">
        <title>Chromosome-scale genome assembly provides insights into flower coloration mechanisms of Canna indica.</title>
        <authorList>
            <person name="Li C."/>
        </authorList>
    </citation>
    <scope>NUCLEOTIDE SEQUENCE [LARGE SCALE GENOMIC DNA]</scope>
    <source>
        <tissue evidence="1">Flower</tissue>
    </source>
</reference>
<dbReference type="Proteomes" id="UP001327560">
    <property type="component" value="Chromosome 5"/>
</dbReference>
<evidence type="ECO:0000313" key="2">
    <source>
        <dbReference type="Proteomes" id="UP001327560"/>
    </source>
</evidence>
<organism evidence="1 2">
    <name type="scientific">Canna indica</name>
    <name type="common">Indian-shot</name>
    <dbReference type="NCBI Taxonomy" id="4628"/>
    <lineage>
        <taxon>Eukaryota</taxon>
        <taxon>Viridiplantae</taxon>
        <taxon>Streptophyta</taxon>
        <taxon>Embryophyta</taxon>
        <taxon>Tracheophyta</taxon>
        <taxon>Spermatophyta</taxon>
        <taxon>Magnoliopsida</taxon>
        <taxon>Liliopsida</taxon>
        <taxon>Zingiberales</taxon>
        <taxon>Cannaceae</taxon>
        <taxon>Canna</taxon>
    </lineage>
</organism>
<keyword evidence="1" id="KW-0418">Kinase</keyword>
<keyword evidence="1" id="KW-0808">Transferase</keyword>
<name>A0AAQ3QDE4_9LILI</name>
<dbReference type="EMBL" id="CP136894">
    <property type="protein sequence ID" value="WOL06824.1"/>
    <property type="molecule type" value="Genomic_DNA"/>
</dbReference>
<gene>
    <name evidence="1" type="ORF">Cni_G15558</name>
</gene>
<proteinExistence type="predicted"/>
<protein>
    <submittedName>
        <fullName evidence="1">Inactive serine/threonine-protein kinase fnkC isoform X1</fullName>
    </submittedName>
</protein>
<dbReference type="GO" id="GO:0016301">
    <property type="term" value="F:kinase activity"/>
    <property type="evidence" value="ECO:0007669"/>
    <property type="project" value="UniProtKB-KW"/>
</dbReference>
<accession>A0AAQ3QDE4</accession>
<dbReference type="AlphaFoldDB" id="A0AAQ3QDE4"/>